<feature type="domain" description="Thioredoxin" evidence="2">
    <location>
        <begin position="11"/>
        <end position="144"/>
    </location>
</feature>
<evidence type="ECO:0000256" key="1">
    <source>
        <dbReference type="SAM" id="SignalP"/>
    </source>
</evidence>
<reference evidence="3 4" key="1">
    <citation type="submission" date="2023-07" db="EMBL/GenBank/DDBJ databases">
        <title>Sorghum-associated microbial communities from plants grown in Nebraska, USA.</title>
        <authorList>
            <person name="Schachtman D."/>
        </authorList>
    </citation>
    <scope>NUCLEOTIDE SEQUENCE [LARGE SCALE GENOMIC DNA]</scope>
    <source>
        <strain evidence="3 4">DS1709</strain>
    </source>
</reference>
<feature type="chain" id="PRO_5046824885" evidence="1">
    <location>
        <begin position="20"/>
        <end position="212"/>
    </location>
</feature>
<evidence type="ECO:0000313" key="3">
    <source>
        <dbReference type="EMBL" id="MDR6403913.1"/>
    </source>
</evidence>
<protein>
    <submittedName>
        <fullName evidence="3">Thioredoxin-related protein</fullName>
    </submittedName>
</protein>
<proteinExistence type="predicted"/>
<dbReference type="EMBL" id="JAVDQS010000002">
    <property type="protein sequence ID" value="MDR6403913.1"/>
    <property type="molecule type" value="Genomic_DNA"/>
</dbReference>
<organism evidence="3 4">
    <name type="scientific">Chryseobacterium geocarposphaerae</name>
    <dbReference type="NCBI Taxonomy" id="1416776"/>
    <lineage>
        <taxon>Bacteria</taxon>
        <taxon>Pseudomonadati</taxon>
        <taxon>Bacteroidota</taxon>
        <taxon>Flavobacteriia</taxon>
        <taxon>Flavobacteriales</taxon>
        <taxon>Weeksellaceae</taxon>
        <taxon>Chryseobacterium group</taxon>
        <taxon>Chryseobacterium</taxon>
    </lineage>
</organism>
<dbReference type="InterPro" id="IPR036249">
    <property type="entry name" value="Thioredoxin-like_sf"/>
</dbReference>
<name>A0ABU1LB14_9FLAO</name>
<dbReference type="InterPro" id="IPR013766">
    <property type="entry name" value="Thioredoxin_domain"/>
</dbReference>
<dbReference type="SUPFAM" id="SSF52833">
    <property type="entry name" value="Thioredoxin-like"/>
    <property type="match status" value="1"/>
</dbReference>
<dbReference type="Proteomes" id="UP001184853">
    <property type="component" value="Unassembled WGS sequence"/>
</dbReference>
<accession>A0ABU1LB14</accession>
<keyword evidence="1" id="KW-0732">Signal</keyword>
<gene>
    <name evidence="3" type="ORF">J2781_000828</name>
</gene>
<evidence type="ECO:0000313" key="4">
    <source>
        <dbReference type="Proteomes" id="UP001184853"/>
    </source>
</evidence>
<feature type="signal peptide" evidence="1">
    <location>
        <begin position="1"/>
        <end position="19"/>
    </location>
</feature>
<dbReference type="RefSeq" id="WP_309804018.1">
    <property type="nucleotide sequence ID" value="NZ_JAVDQS010000002.1"/>
</dbReference>
<dbReference type="Gene3D" id="3.40.30.10">
    <property type="entry name" value="Glutaredoxin"/>
    <property type="match status" value="1"/>
</dbReference>
<dbReference type="InterPro" id="IPR012336">
    <property type="entry name" value="Thioredoxin-like_fold"/>
</dbReference>
<comment type="caution">
    <text evidence="3">The sequence shown here is derived from an EMBL/GenBank/DDBJ whole genome shotgun (WGS) entry which is preliminary data.</text>
</comment>
<sequence length="212" mass="24226">MIKKILLTATVIVSTVLSAQGIKFEEGKFSDILAKAKQEKKLVFIDGYTSWCAPCKLMVKNIFPLQTVGDYYNSNFINAKFNMEKGEGIAIAKKYKINRYPTYLFLDGDGNVVHTANSYLEEKDFIQFGKDAQDPSKRIAALKKRFEKGEKDPEFLKNLADLAVNDRALLQKIWDRYYTVYPTMTRGEAMSMAMGIVSTEDPVYKFFQSHCF</sequence>
<evidence type="ECO:0000259" key="2">
    <source>
        <dbReference type="PROSITE" id="PS51352"/>
    </source>
</evidence>
<dbReference type="Pfam" id="PF13098">
    <property type="entry name" value="Thioredoxin_2"/>
    <property type="match status" value="1"/>
</dbReference>
<keyword evidence="4" id="KW-1185">Reference proteome</keyword>
<dbReference type="PROSITE" id="PS51352">
    <property type="entry name" value="THIOREDOXIN_2"/>
    <property type="match status" value="1"/>
</dbReference>